<dbReference type="Gene3D" id="3.40.50.2300">
    <property type="match status" value="1"/>
</dbReference>
<proteinExistence type="predicted"/>
<evidence type="ECO:0000313" key="7">
    <source>
        <dbReference type="Proteomes" id="UP001524502"/>
    </source>
</evidence>
<evidence type="ECO:0000259" key="5">
    <source>
        <dbReference type="PROSITE" id="PS50110"/>
    </source>
</evidence>
<dbReference type="PROSITE" id="PS50110">
    <property type="entry name" value="RESPONSE_REGULATORY"/>
    <property type="match status" value="1"/>
</dbReference>
<organism evidence="6 7">
    <name type="scientific">Anaerovorax odorimutans</name>
    <dbReference type="NCBI Taxonomy" id="109327"/>
    <lineage>
        <taxon>Bacteria</taxon>
        <taxon>Bacillati</taxon>
        <taxon>Bacillota</taxon>
        <taxon>Clostridia</taxon>
        <taxon>Peptostreptococcales</taxon>
        <taxon>Anaerovoracaceae</taxon>
        <taxon>Anaerovorax</taxon>
    </lineage>
</organism>
<dbReference type="Pfam" id="PF00072">
    <property type="entry name" value="Response_reg"/>
    <property type="match status" value="1"/>
</dbReference>
<keyword evidence="7" id="KW-1185">Reference proteome</keyword>
<feature type="domain" description="Response regulatory" evidence="5">
    <location>
        <begin position="3"/>
        <end position="119"/>
    </location>
</feature>
<comment type="caution">
    <text evidence="6">The sequence shown here is derived from an EMBL/GenBank/DDBJ whole genome shotgun (WGS) entry which is preliminary data.</text>
</comment>
<dbReference type="RefSeq" id="WP_256132311.1">
    <property type="nucleotide sequence ID" value="NZ_JANFXK010000010.1"/>
</dbReference>
<gene>
    <name evidence="6" type="ORF">NE619_10310</name>
</gene>
<dbReference type="SUPFAM" id="SSF46894">
    <property type="entry name" value="C-terminal effector domain of the bipartite response regulators"/>
    <property type="match status" value="1"/>
</dbReference>
<protein>
    <recommendedName>
        <fullName evidence="1">Stage 0 sporulation protein A homolog</fullName>
    </recommendedName>
</protein>
<sequence>MKSIVVFSQRKRLALLIAKHIERIDPQIKVYEYTDPVDALSFVAEKEGSFGGIVVDVDSQACDDLRFMKILRGLNRSLSIIFVSKSGRFAVEAFEYEVSDYLTLPIKKERLEEAIEKLIEKNSRKNGNQVYIRTFGSFEVAVRGVTIPWKNSKTKELLAFLVDSRGDNVSSEKIQKTLWPEADAEKAASNYHTTLHNLRKKLGRCGLSHLLEGSRGSQRVNVDAFECDLYDFERSVEKSDTKSYQHAFDLYKGRYLENNAYHWSKFTMVRIDMQFEQVCRSI</sequence>
<keyword evidence="4" id="KW-0597">Phosphoprotein</keyword>
<evidence type="ECO:0000256" key="1">
    <source>
        <dbReference type="ARBA" id="ARBA00018672"/>
    </source>
</evidence>
<dbReference type="InterPro" id="IPR001789">
    <property type="entry name" value="Sig_transdc_resp-reg_receiver"/>
</dbReference>
<dbReference type="SUPFAM" id="SSF52172">
    <property type="entry name" value="CheY-like"/>
    <property type="match status" value="1"/>
</dbReference>
<keyword evidence="2" id="KW-0238">DNA-binding</keyword>
<reference evidence="6 7" key="1">
    <citation type="submission" date="2022-06" db="EMBL/GenBank/DDBJ databases">
        <title>Isolation of gut microbiota from human fecal samples.</title>
        <authorList>
            <person name="Pamer E.G."/>
            <person name="Barat B."/>
            <person name="Waligurski E."/>
            <person name="Medina S."/>
            <person name="Paddock L."/>
            <person name="Mostad J."/>
        </authorList>
    </citation>
    <scope>NUCLEOTIDE SEQUENCE [LARGE SCALE GENOMIC DNA]</scope>
    <source>
        <strain evidence="6 7">SL.3.17</strain>
    </source>
</reference>
<accession>A0ABT1RPL9</accession>
<evidence type="ECO:0000313" key="6">
    <source>
        <dbReference type="EMBL" id="MCQ4637119.1"/>
    </source>
</evidence>
<dbReference type="InterPro" id="IPR036388">
    <property type="entry name" value="WH-like_DNA-bd_sf"/>
</dbReference>
<feature type="modified residue" description="4-aspartylphosphate" evidence="4">
    <location>
        <position position="56"/>
    </location>
</feature>
<dbReference type="InterPro" id="IPR016032">
    <property type="entry name" value="Sig_transdc_resp-reg_C-effctor"/>
</dbReference>
<name>A0ABT1RPL9_9FIRM</name>
<dbReference type="Proteomes" id="UP001524502">
    <property type="component" value="Unassembled WGS sequence"/>
</dbReference>
<evidence type="ECO:0000256" key="4">
    <source>
        <dbReference type="PROSITE-ProRule" id="PRU00169"/>
    </source>
</evidence>
<evidence type="ECO:0000256" key="2">
    <source>
        <dbReference type="ARBA" id="ARBA00023125"/>
    </source>
</evidence>
<dbReference type="PANTHER" id="PTHR35807:SF1">
    <property type="entry name" value="TRANSCRIPTIONAL REGULATOR REDD"/>
    <property type="match status" value="1"/>
</dbReference>
<dbReference type="Gene3D" id="1.10.10.10">
    <property type="entry name" value="Winged helix-like DNA-binding domain superfamily/Winged helix DNA-binding domain"/>
    <property type="match status" value="1"/>
</dbReference>
<evidence type="ECO:0000256" key="3">
    <source>
        <dbReference type="ARBA" id="ARBA00024867"/>
    </source>
</evidence>
<comment type="function">
    <text evidence="3">May play the central regulatory role in sporulation. It may be an element of the effector pathway responsible for the activation of sporulation genes in response to nutritional stress. Spo0A may act in concert with spo0H (a sigma factor) to control the expression of some genes that are critical to the sporulation process.</text>
</comment>
<dbReference type="EMBL" id="JANFXK010000010">
    <property type="protein sequence ID" value="MCQ4637119.1"/>
    <property type="molecule type" value="Genomic_DNA"/>
</dbReference>
<dbReference type="InterPro" id="IPR051677">
    <property type="entry name" value="AfsR-DnrI-RedD_regulator"/>
</dbReference>
<dbReference type="PANTHER" id="PTHR35807">
    <property type="entry name" value="TRANSCRIPTIONAL REGULATOR REDD-RELATED"/>
    <property type="match status" value="1"/>
</dbReference>
<dbReference type="InterPro" id="IPR011006">
    <property type="entry name" value="CheY-like_superfamily"/>
</dbReference>